<sequence>MDPKLLTEEICLSYGCLWDDSLADNNISAPSCYFPQNTGYIVDDVQEDSIILKKDSNSIQCPYGKDGDEFEILRFTVKEIGAGLHIVIEPIDAKR</sequence>
<dbReference type="InterPro" id="IPR044913">
    <property type="entry name" value="P_trefoil_dom_sf"/>
</dbReference>
<evidence type="ECO:0000313" key="5">
    <source>
        <dbReference type="WBParaSite" id="ACRNAN_scaffold11152.g12617.t1"/>
    </source>
</evidence>
<evidence type="ECO:0000259" key="3">
    <source>
        <dbReference type="PROSITE" id="PS51448"/>
    </source>
</evidence>
<keyword evidence="4" id="KW-1185">Reference proteome</keyword>
<dbReference type="WBParaSite" id="ACRNAN_scaffold11152.g12617.t1">
    <property type="protein sequence ID" value="ACRNAN_scaffold11152.g12617.t1"/>
    <property type="gene ID" value="ACRNAN_scaffold11152.g12617"/>
</dbReference>
<name>A0A914CK04_9BILA</name>
<dbReference type="Gene3D" id="4.10.110.10">
    <property type="entry name" value="Spasmolytic Protein, domain 1"/>
    <property type="match status" value="1"/>
</dbReference>
<protein>
    <submittedName>
        <fullName evidence="5">P-type domain-containing protein</fullName>
    </submittedName>
</protein>
<dbReference type="PROSITE" id="PS51448">
    <property type="entry name" value="P_TREFOIL_2"/>
    <property type="match status" value="1"/>
</dbReference>
<evidence type="ECO:0000256" key="2">
    <source>
        <dbReference type="PROSITE-ProRule" id="PRU00779"/>
    </source>
</evidence>
<proteinExistence type="predicted"/>
<keyword evidence="1" id="KW-1015">Disulfide bond</keyword>
<evidence type="ECO:0000313" key="4">
    <source>
        <dbReference type="Proteomes" id="UP000887540"/>
    </source>
</evidence>
<comment type="caution">
    <text evidence="2">Lacks conserved residue(s) required for the propagation of feature annotation.</text>
</comment>
<evidence type="ECO:0000256" key="1">
    <source>
        <dbReference type="ARBA" id="ARBA00023157"/>
    </source>
</evidence>
<dbReference type="InterPro" id="IPR000519">
    <property type="entry name" value="P_trefoil_dom"/>
</dbReference>
<feature type="domain" description="P-type" evidence="3">
    <location>
        <begin position="1"/>
        <end position="36"/>
    </location>
</feature>
<reference evidence="5" key="1">
    <citation type="submission" date="2022-11" db="UniProtKB">
        <authorList>
            <consortium name="WormBaseParasite"/>
        </authorList>
    </citation>
    <scope>IDENTIFICATION</scope>
</reference>
<accession>A0A914CK04</accession>
<dbReference type="AlphaFoldDB" id="A0A914CK04"/>
<organism evidence="4 5">
    <name type="scientific">Acrobeloides nanus</name>
    <dbReference type="NCBI Taxonomy" id="290746"/>
    <lineage>
        <taxon>Eukaryota</taxon>
        <taxon>Metazoa</taxon>
        <taxon>Ecdysozoa</taxon>
        <taxon>Nematoda</taxon>
        <taxon>Chromadorea</taxon>
        <taxon>Rhabditida</taxon>
        <taxon>Tylenchina</taxon>
        <taxon>Cephalobomorpha</taxon>
        <taxon>Cephaloboidea</taxon>
        <taxon>Cephalobidae</taxon>
        <taxon>Acrobeloides</taxon>
    </lineage>
</organism>
<dbReference type="Proteomes" id="UP000887540">
    <property type="component" value="Unplaced"/>
</dbReference>
<dbReference type="SUPFAM" id="SSF57492">
    <property type="entry name" value="Trefoil"/>
    <property type="match status" value="1"/>
</dbReference>